<accession>A0A1Y3BX21</accession>
<reference evidence="1 2" key="1">
    <citation type="submission" date="2017-03" db="EMBL/GenBank/DDBJ databases">
        <title>Genome Survey of Euroglyphus maynei.</title>
        <authorList>
            <person name="Arlian L.G."/>
            <person name="Morgan M.S."/>
            <person name="Rider S.D."/>
        </authorList>
    </citation>
    <scope>NUCLEOTIDE SEQUENCE [LARGE SCALE GENOMIC DNA]</scope>
    <source>
        <strain evidence="1">Arlian Lab</strain>
        <tissue evidence="1">Whole body</tissue>
    </source>
</reference>
<proteinExistence type="predicted"/>
<dbReference type="Proteomes" id="UP000194236">
    <property type="component" value="Unassembled WGS sequence"/>
</dbReference>
<gene>
    <name evidence="1" type="ORF">BLA29_012540</name>
</gene>
<dbReference type="EMBL" id="MUJZ01002640">
    <property type="protein sequence ID" value="OTF83665.1"/>
    <property type="molecule type" value="Genomic_DNA"/>
</dbReference>
<dbReference type="AlphaFoldDB" id="A0A1Y3BX21"/>
<organism evidence="1 2">
    <name type="scientific">Euroglyphus maynei</name>
    <name type="common">Mayne's house dust mite</name>
    <dbReference type="NCBI Taxonomy" id="6958"/>
    <lineage>
        <taxon>Eukaryota</taxon>
        <taxon>Metazoa</taxon>
        <taxon>Ecdysozoa</taxon>
        <taxon>Arthropoda</taxon>
        <taxon>Chelicerata</taxon>
        <taxon>Arachnida</taxon>
        <taxon>Acari</taxon>
        <taxon>Acariformes</taxon>
        <taxon>Sarcoptiformes</taxon>
        <taxon>Astigmata</taxon>
        <taxon>Psoroptidia</taxon>
        <taxon>Analgoidea</taxon>
        <taxon>Pyroglyphidae</taxon>
        <taxon>Pyroglyphinae</taxon>
        <taxon>Euroglyphus</taxon>
    </lineage>
</organism>
<name>A0A1Y3BX21_EURMA</name>
<protein>
    <submittedName>
        <fullName evidence="1">Uncharacterized protein</fullName>
    </submittedName>
</protein>
<evidence type="ECO:0000313" key="2">
    <source>
        <dbReference type="Proteomes" id="UP000194236"/>
    </source>
</evidence>
<keyword evidence="2" id="KW-1185">Reference proteome</keyword>
<sequence length="113" mass="13297">MRKIWPLNSGRQQSYIINYSFDENENLFLTNNTDNFSNDFSSKMVKTIGNHNNGNNPQIRAADNDYERMVRVSEEVAEQITGRYRRISATKDVLDEDIKNVAEQRRRHRMLGK</sequence>
<comment type="caution">
    <text evidence="1">The sequence shown here is derived from an EMBL/GenBank/DDBJ whole genome shotgun (WGS) entry which is preliminary data.</text>
</comment>
<evidence type="ECO:0000313" key="1">
    <source>
        <dbReference type="EMBL" id="OTF83665.1"/>
    </source>
</evidence>